<proteinExistence type="predicted"/>
<gene>
    <name evidence="2" type="ORF">RRF57_007864</name>
</gene>
<reference evidence="2 3" key="1">
    <citation type="submission" date="2023-10" db="EMBL/GenBank/DDBJ databases">
        <title>Draft genome sequence of Xylaria bambusicola isolate GMP-LS, the root and basal stem rot pathogen of sugarcane in Indonesia.</title>
        <authorList>
            <person name="Selvaraj P."/>
            <person name="Muralishankar V."/>
            <person name="Muruganantham S."/>
            <person name="Sp S."/>
            <person name="Haryani S."/>
            <person name="Lau K.J.X."/>
            <person name="Naqvi N.I."/>
        </authorList>
    </citation>
    <scope>NUCLEOTIDE SEQUENCE [LARGE SCALE GENOMIC DNA]</scope>
    <source>
        <strain evidence="2">GMP-LS</strain>
    </source>
</reference>
<sequence>MAPKMRKRRELGGAIIFGKLYLGPLSAKPGRRRGGEVRAYSRHRAQDTKTNGGESREKKATKNKQH</sequence>
<protein>
    <submittedName>
        <fullName evidence="2">Uncharacterized protein</fullName>
    </submittedName>
</protein>
<dbReference type="EMBL" id="JAWHQM010000023">
    <property type="protein sequence ID" value="KAK5632151.1"/>
    <property type="molecule type" value="Genomic_DNA"/>
</dbReference>
<organism evidence="2 3">
    <name type="scientific">Xylaria bambusicola</name>
    <dbReference type="NCBI Taxonomy" id="326684"/>
    <lineage>
        <taxon>Eukaryota</taxon>
        <taxon>Fungi</taxon>
        <taxon>Dikarya</taxon>
        <taxon>Ascomycota</taxon>
        <taxon>Pezizomycotina</taxon>
        <taxon>Sordariomycetes</taxon>
        <taxon>Xylariomycetidae</taxon>
        <taxon>Xylariales</taxon>
        <taxon>Xylariaceae</taxon>
        <taxon>Xylaria</taxon>
    </lineage>
</organism>
<keyword evidence="3" id="KW-1185">Reference proteome</keyword>
<name>A0AAN7ZAP2_9PEZI</name>
<evidence type="ECO:0000313" key="2">
    <source>
        <dbReference type="EMBL" id="KAK5632151.1"/>
    </source>
</evidence>
<evidence type="ECO:0000313" key="3">
    <source>
        <dbReference type="Proteomes" id="UP001305414"/>
    </source>
</evidence>
<dbReference type="Proteomes" id="UP001305414">
    <property type="component" value="Unassembled WGS sequence"/>
</dbReference>
<feature type="region of interest" description="Disordered" evidence="1">
    <location>
        <begin position="23"/>
        <end position="66"/>
    </location>
</feature>
<comment type="caution">
    <text evidence="2">The sequence shown here is derived from an EMBL/GenBank/DDBJ whole genome shotgun (WGS) entry which is preliminary data.</text>
</comment>
<evidence type="ECO:0000256" key="1">
    <source>
        <dbReference type="SAM" id="MobiDB-lite"/>
    </source>
</evidence>
<dbReference type="AlphaFoldDB" id="A0AAN7ZAP2"/>
<accession>A0AAN7ZAP2</accession>